<dbReference type="RefSeq" id="WP_350243243.1">
    <property type="nucleotide sequence ID" value="NZ_CP158299.1"/>
</dbReference>
<dbReference type="AlphaFoldDB" id="A0AAU7U9Z3"/>
<reference evidence="2" key="1">
    <citation type="submission" date="2024-06" db="EMBL/GenBank/DDBJ databases">
        <title>Draft Genome Sequence of Deinococcus sonorensis Type Strain KR-87, a Biofilm Producing Representative of the Genus Deinococcus.</title>
        <authorList>
            <person name="Boren L.S."/>
            <person name="Grosso R.A."/>
            <person name="Hugenberg-Cox A.N."/>
            <person name="Hill J.T.E."/>
            <person name="Albert C.M."/>
            <person name="Tuohy J.M."/>
        </authorList>
    </citation>
    <scope>NUCLEOTIDE SEQUENCE</scope>
    <source>
        <strain evidence="2">KR-87</strain>
    </source>
</reference>
<evidence type="ECO:0000259" key="1">
    <source>
        <dbReference type="Pfam" id="PF13788"/>
    </source>
</evidence>
<gene>
    <name evidence="2" type="ORF">ABOD76_17440</name>
</gene>
<name>A0AAU7U9Z3_9DEIO</name>
<dbReference type="Pfam" id="PF13788">
    <property type="entry name" value="DUF4180"/>
    <property type="match status" value="1"/>
</dbReference>
<dbReference type="InterPro" id="IPR025438">
    <property type="entry name" value="DUF4180"/>
</dbReference>
<feature type="domain" description="DUF4180" evidence="1">
    <location>
        <begin position="13"/>
        <end position="111"/>
    </location>
</feature>
<organism evidence="2">
    <name type="scientific">Deinococcus sonorensis KR-87</name>
    <dbReference type="NCBI Taxonomy" id="694439"/>
    <lineage>
        <taxon>Bacteria</taxon>
        <taxon>Thermotogati</taxon>
        <taxon>Deinococcota</taxon>
        <taxon>Deinococci</taxon>
        <taxon>Deinococcales</taxon>
        <taxon>Deinococcaceae</taxon>
        <taxon>Deinococcus</taxon>
    </lineage>
</organism>
<sequence>MPEPDEVRIGRATDLGVRVERRSDIAQLIGASYPLDGLLLSEADLGPEVFRLASGLAGELFQTCVNLRLPVALVLPDMTAYGERFAELAREHTRHPDVRFVHSEAEGRAWLTARLARG</sequence>
<accession>A0AAU7U9Z3</accession>
<dbReference type="EMBL" id="CP158299">
    <property type="protein sequence ID" value="XBV85206.1"/>
    <property type="molecule type" value="Genomic_DNA"/>
</dbReference>
<dbReference type="KEGG" id="dsc:ABOD76_17440"/>
<evidence type="ECO:0000313" key="2">
    <source>
        <dbReference type="EMBL" id="XBV85206.1"/>
    </source>
</evidence>
<protein>
    <submittedName>
        <fullName evidence="2">DUF4180 domain-containing protein</fullName>
    </submittedName>
</protein>
<proteinExistence type="predicted"/>